<evidence type="ECO:0000256" key="1">
    <source>
        <dbReference type="ARBA" id="ARBA00009437"/>
    </source>
</evidence>
<accession>A0ABN2R8J1</accession>
<name>A0ABN2R8J1_9ACTN</name>
<dbReference type="InterPro" id="IPR000847">
    <property type="entry name" value="LysR_HTH_N"/>
</dbReference>
<dbReference type="PANTHER" id="PTHR30346">
    <property type="entry name" value="TRANSCRIPTIONAL DUAL REGULATOR HCAR-RELATED"/>
    <property type="match status" value="1"/>
</dbReference>
<evidence type="ECO:0000256" key="2">
    <source>
        <dbReference type="ARBA" id="ARBA00023015"/>
    </source>
</evidence>
<dbReference type="Pfam" id="PF03466">
    <property type="entry name" value="LysR_substrate"/>
    <property type="match status" value="1"/>
</dbReference>
<proteinExistence type="inferred from homology"/>
<evidence type="ECO:0000256" key="3">
    <source>
        <dbReference type="ARBA" id="ARBA00023125"/>
    </source>
</evidence>
<comment type="similarity">
    <text evidence="1">Belongs to the LysR transcriptional regulatory family.</text>
</comment>
<dbReference type="PANTHER" id="PTHR30346:SF0">
    <property type="entry name" value="HCA OPERON TRANSCRIPTIONAL ACTIVATOR HCAR"/>
    <property type="match status" value="1"/>
</dbReference>
<dbReference type="Gene3D" id="3.40.190.10">
    <property type="entry name" value="Periplasmic binding protein-like II"/>
    <property type="match status" value="2"/>
</dbReference>
<keyword evidence="7" id="KW-1185">Reference proteome</keyword>
<gene>
    <name evidence="6" type="ORF">GCM10009838_23600</name>
</gene>
<dbReference type="Gene3D" id="1.10.10.10">
    <property type="entry name" value="Winged helix-like DNA-binding domain superfamily/Winged helix DNA-binding domain"/>
    <property type="match status" value="1"/>
</dbReference>
<dbReference type="CDD" id="cd08414">
    <property type="entry name" value="PBP2_LTTR_aromatics_like"/>
    <property type="match status" value="1"/>
</dbReference>
<keyword evidence="4" id="KW-0804">Transcription</keyword>
<dbReference type="InterPro" id="IPR036390">
    <property type="entry name" value="WH_DNA-bd_sf"/>
</dbReference>
<comment type="caution">
    <text evidence="6">The sequence shown here is derived from an EMBL/GenBank/DDBJ whole genome shotgun (WGS) entry which is preliminary data.</text>
</comment>
<dbReference type="SUPFAM" id="SSF46785">
    <property type="entry name" value="Winged helix' DNA-binding domain"/>
    <property type="match status" value="1"/>
</dbReference>
<dbReference type="Pfam" id="PF00126">
    <property type="entry name" value="HTH_1"/>
    <property type="match status" value="1"/>
</dbReference>
<dbReference type="EMBL" id="BAAAQM010000010">
    <property type="protein sequence ID" value="GAA1965333.1"/>
    <property type="molecule type" value="Genomic_DNA"/>
</dbReference>
<feature type="domain" description="HTH lysR-type" evidence="5">
    <location>
        <begin position="102"/>
        <end position="159"/>
    </location>
</feature>
<sequence length="380" mass="40685">MVVCHIERNAERVGAGCAQLVHRGVAALLIPRAHADSPAEGARARRDLVSDSFVRTGHQRDLLFAHAIDLGADSGGASKTDWVGGDTARVSVVVGAGYDDAVETRELRYFVAVAEELHFGRAAQRLAMAQPPLSRAIQQLERRLGVVLLYRTAREVALTDAGSVLLREARTALDAVEAAERRTRRAAADRPGVVLATKAGAAGELLSKLLDAYAAEPGAVAVEVMLCGPGEQERLLRDGRADVALLQRPFDTTAGLDTEDLHTEPQVVVLPAGHPLANRPHMSMAEVSALTDLPLPRWPRPDGGYPDEPGPQVRDHTQLFQLIALGRACAVVPESLRAHLRDDHATVPVPDAPAVTTVIAWPPHSRSKAVADLVRTATRL</sequence>
<evidence type="ECO:0000259" key="5">
    <source>
        <dbReference type="PROSITE" id="PS50931"/>
    </source>
</evidence>
<dbReference type="SUPFAM" id="SSF53850">
    <property type="entry name" value="Periplasmic binding protein-like II"/>
    <property type="match status" value="1"/>
</dbReference>
<reference evidence="6 7" key="1">
    <citation type="journal article" date="2019" name="Int. J. Syst. Evol. Microbiol.">
        <title>The Global Catalogue of Microorganisms (GCM) 10K type strain sequencing project: providing services to taxonomists for standard genome sequencing and annotation.</title>
        <authorList>
            <consortium name="The Broad Institute Genomics Platform"/>
            <consortium name="The Broad Institute Genome Sequencing Center for Infectious Disease"/>
            <person name="Wu L."/>
            <person name="Ma J."/>
        </authorList>
    </citation>
    <scope>NUCLEOTIDE SEQUENCE [LARGE SCALE GENOMIC DNA]</scope>
    <source>
        <strain evidence="6 7">JCM 16013</strain>
    </source>
</reference>
<dbReference type="PROSITE" id="PS50931">
    <property type="entry name" value="HTH_LYSR"/>
    <property type="match status" value="1"/>
</dbReference>
<evidence type="ECO:0000313" key="6">
    <source>
        <dbReference type="EMBL" id="GAA1965333.1"/>
    </source>
</evidence>
<dbReference type="Proteomes" id="UP001499854">
    <property type="component" value="Unassembled WGS sequence"/>
</dbReference>
<dbReference type="InterPro" id="IPR036388">
    <property type="entry name" value="WH-like_DNA-bd_sf"/>
</dbReference>
<keyword evidence="2" id="KW-0805">Transcription regulation</keyword>
<organism evidence="6 7">
    <name type="scientific">Catenulispora subtropica</name>
    <dbReference type="NCBI Taxonomy" id="450798"/>
    <lineage>
        <taxon>Bacteria</taxon>
        <taxon>Bacillati</taxon>
        <taxon>Actinomycetota</taxon>
        <taxon>Actinomycetes</taxon>
        <taxon>Catenulisporales</taxon>
        <taxon>Catenulisporaceae</taxon>
        <taxon>Catenulispora</taxon>
    </lineage>
</organism>
<protein>
    <recommendedName>
        <fullName evidence="5">HTH lysR-type domain-containing protein</fullName>
    </recommendedName>
</protein>
<evidence type="ECO:0000313" key="7">
    <source>
        <dbReference type="Proteomes" id="UP001499854"/>
    </source>
</evidence>
<evidence type="ECO:0000256" key="4">
    <source>
        <dbReference type="ARBA" id="ARBA00023163"/>
    </source>
</evidence>
<dbReference type="PRINTS" id="PR00039">
    <property type="entry name" value="HTHLYSR"/>
</dbReference>
<keyword evidence="3" id="KW-0238">DNA-binding</keyword>
<dbReference type="InterPro" id="IPR005119">
    <property type="entry name" value="LysR_subst-bd"/>
</dbReference>